<evidence type="ECO:0000256" key="1">
    <source>
        <dbReference type="SAM" id="MobiDB-lite"/>
    </source>
</evidence>
<evidence type="ECO:0000313" key="4">
    <source>
        <dbReference type="WBParaSite" id="SSLN_0001463601-mRNA-1"/>
    </source>
</evidence>
<dbReference type="AlphaFoldDB" id="A0A183TCA0"/>
<dbReference type="EMBL" id="UYSU01038648">
    <property type="protein sequence ID" value="VDM00484.1"/>
    <property type="molecule type" value="Genomic_DNA"/>
</dbReference>
<name>A0A183TCA0_SCHSO</name>
<reference evidence="4" key="1">
    <citation type="submission" date="2016-06" db="UniProtKB">
        <authorList>
            <consortium name="WormBaseParasite"/>
        </authorList>
    </citation>
    <scope>IDENTIFICATION</scope>
</reference>
<dbReference type="Proteomes" id="UP000275846">
    <property type="component" value="Unassembled WGS sequence"/>
</dbReference>
<evidence type="ECO:0000313" key="3">
    <source>
        <dbReference type="Proteomes" id="UP000275846"/>
    </source>
</evidence>
<dbReference type="OrthoDB" id="6319864at2759"/>
<proteinExistence type="predicted"/>
<accession>A0A183TCA0</accession>
<feature type="region of interest" description="Disordered" evidence="1">
    <location>
        <begin position="117"/>
        <end position="136"/>
    </location>
</feature>
<dbReference type="WBParaSite" id="SSLN_0001463601-mRNA-1">
    <property type="protein sequence ID" value="SSLN_0001463601-mRNA-1"/>
    <property type="gene ID" value="SSLN_0001463601"/>
</dbReference>
<reference evidence="2 3" key="2">
    <citation type="submission" date="2018-11" db="EMBL/GenBank/DDBJ databases">
        <authorList>
            <consortium name="Pathogen Informatics"/>
        </authorList>
    </citation>
    <scope>NUCLEOTIDE SEQUENCE [LARGE SCALE GENOMIC DNA]</scope>
    <source>
        <strain evidence="2 3">NST_G2</strain>
    </source>
</reference>
<sequence length="168" mass="18254">MTSSQPLPISPAHTAPATSNSSIGLVGHLRIHRTEAGEPVPSRIGLFGHLRIHRTEAGEPVPGLRHIFDALAFTALTALAHLHTAWAYSDTCASTTTCGKPPQAKLHHRTLPTPIHRQHPHSHHLPEGCQSDASTRPRRRLSFYAVCRVADQWTGGQTAMAPPYPLSK</sequence>
<feature type="region of interest" description="Disordered" evidence="1">
    <location>
        <begin position="1"/>
        <end position="21"/>
    </location>
</feature>
<evidence type="ECO:0000313" key="2">
    <source>
        <dbReference type="EMBL" id="VDM00484.1"/>
    </source>
</evidence>
<protein>
    <submittedName>
        <fullName evidence="4">Transposase</fullName>
    </submittedName>
</protein>
<organism evidence="4">
    <name type="scientific">Schistocephalus solidus</name>
    <name type="common">Tapeworm</name>
    <dbReference type="NCBI Taxonomy" id="70667"/>
    <lineage>
        <taxon>Eukaryota</taxon>
        <taxon>Metazoa</taxon>
        <taxon>Spiralia</taxon>
        <taxon>Lophotrochozoa</taxon>
        <taxon>Platyhelminthes</taxon>
        <taxon>Cestoda</taxon>
        <taxon>Eucestoda</taxon>
        <taxon>Diphyllobothriidea</taxon>
        <taxon>Diphyllobothriidae</taxon>
        <taxon>Schistocephalus</taxon>
    </lineage>
</organism>
<keyword evidence="3" id="KW-1185">Reference proteome</keyword>
<gene>
    <name evidence="2" type="ORF">SSLN_LOCUS14098</name>
</gene>